<dbReference type="KEGG" id="htu:Htur_4475"/>
<dbReference type="GO" id="GO:0003700">
    <property type="term" value="F:DNA-binding transcription factor activity"/>
    <property type="evidence" value="ECO:0007669"/>
    <property type="project" value="TreeGrafter"/>
</dbReference>
<dbReference type="InterPro" id="IPR036388">
    <property type="entry name" value="WH-like_DNA-bd_sf"/>
</dbReference>
<evidence type="ECO:0000259" key="4">
    <source>
        <dbReference type="PROSITE" id="PS51077"/>
    </source>
</evidence>
<dbReference type="Gene3D" id="1.10.10.10">
    <property type="entry name" value="Winged helix-like DNA-binding domain superfamily/Winged helix DNA-binding domain"/>
    <property type="match status" value="1"/>
</dbReference>
<evidence type="ECO:0000256" key="1">
    <source>
        <dbReference type="ARBA" id="ARBA00023015"/>
    </source>
</evidence>
<keyword evidence="3" id="KW-0804">Transcription</keyword>
<reference evidence="6 7" key="1">
    <citation type="journal article" date="2010" name="Stand. Genomic Sci.">
        <title>Complete genome sequence of Haloterrigena turkmenica type strain (4k).</title>
        <authorList>
            <person name="Saunders E."/>
            <person name="Tindall B.J."/>
            <person name="Fahnrich R."/>
            <person name="Lapidus A."/>
            <person name="Copeland A."/>
            <person name="Del Rio T.G."/>
            <person name="Lucas S."/>
            <person name="Chen F."/>
            <person name="Tice H."/>
            <person name="Cheng J.F."/>
            <person name="Han C."/>
            <person name="Detter J.C."/>
            <person name="Bruce D."/>
            <person name="Goodwin L."/>
            <person name="Chain P."/>
            <person name="Pitluck S."/>
            <person name="Pati A."/>
            <person name="Ivanova N."/>
            <person name="Mavromatis K."/>
            <person name="Chen A."/>
            <person name="Palaniappan K."/>
            <person name="Land M."/>
            <person name="Hauser L."/>
            <person name="Chang Y.J."/>
            <person name="Jeffries C.D."/>
            <person name="Brettin T."/>
            <person name="Rohde M."/>
            <person name="Goker M."/>
            <person name="Bristow J."/>
            <person name="Eisen J.A."/>
            <person name="Markowitz V."/>
            <person name="Hugenholtz P."/>
            <person name="Klenk H.P."/>
            <person name="Kyrpides N.C."/>
        </authorList>
    </citation>
    <scope>NUCLEOTIDE SEQUENCE [LARGE SCALE GENOMIC DNA]</scope>
    <source>
        <strain evidence="7">ATCC 51198 / DSM 5511 / JCM 9101 / NCIMB 13204 / VKM B-1734 / 4k</strain>
    </source>
</reference>
<feature type="domain" description="IclR-ED" evidence="5">
    <location>
        <begin position="73"/>
        <end position="257"/>
    </location>
</feature>
<keyword evidence="2" id="KW-0238">DNA-binding</keyword>
<dbReference type="PANTHER" id="PTHR30136:SF35">
    <property type="entry name" value="HTH-TYPE TRANSCRIPTIONAL REGULATOR RV1719"/>
    <property type="match status" value="1"/>
</dbReference>
<dbReference type="GO" id="GO:0045892">
    <property type="term" value="P:negative regulation of DNA-templated transcription"/>
    <property type="evidence" value="ECO:0007669"/>
    <property type="project" value="TreeGrafter"/>
</dbReference>
<dbReference type="AlphaFoldDB" id="D2S1N9"/>
<dbReference type="InterPro" id="IPR014757">
    <property type="entry name" value="Tscrpt_reg_IclR_C"/>
</dbReference>
<dbReference type="Pfam" id="PF01614">
    <property type="entry name" value="IclR_C"/>
    <property type="match status" value="1"/>
</dbReference>
<protein>
    <submittedName>
        <fullName evidence="6">Transcriptional regulator, IclR family</fullName>
    </submittedName>
</protein>
<sequence length="258" mass="28948">MHRETMAEPKHPVRTVDRAMEIVEIIQELDGAGVSEIAEQVDIGKSAVHNHLNTLVNREYLVKEGDEYQIGLSFLGLGAYARDRTQIYETARSEIDKLANETGELANLLVEKNGMGIYLYQAQGQNAVELDTHEGKQVRLHCTGLGKSILAFRPRDEVTEILDKHGMPKMTEQTITDRDQLFNELDQIREQKYAVDNEERLAGLCCVSAPITNGEERSIGAISVACPVHRISEERFYEELPDAVLGTANVIELEHNYS</sequence>
<dbReference type="PANTHER" id="PTHR30136">
    <property type="entry name" value="HELIX-TURN-HELIX TRANSCRIPTIONAL REGULATOR, ICLR FAMILY"/>
    <property type="match status" value="1"/>
</dbReference>
<dbReference type="InterPro" id="IPR005471">
    <property type="entry name" value="Tscrpt_reg_IclR_N"/>
</dbReference>
<gene>
    <name evidence="6" type="ordered locus">Htur_4475</name>
</gene>
<dbReference type="InterPro" id="IPR011991">
    <property type="entry name" value="ArsR-like_HTH"/>
</dbReference>
<name>D2S1N9_HALTV</name>
<evidence type="ECO:0000256" key="3">
    <source>
        <dbReference type="ARBA" id="ARBA00023163"/>
    </source>
</evidence>
<keyword evidence="7" id="KW-1185">Reference proteome</keyword>
<geneLocation type="plasmid" evidence="6 7">
    <name>pHTUR02</name>
</geneLocation>
<dbReference type="Pfam" id="PF09339">
    <property type="entry name" value="HTH_IclR"/>
    <property type="match status" value="1"/>
</dbReference>
<dbReference type="InterPro" id="IPR029016">
    <property type="entry name" value="GAF-like_dom_sf"/>
</dbReference>
<dbReference type="SUPFAM" id="SSF46785">
    <property type="entry name" value="Winged helix' DNA-binding domain"/>
    <property type="match status" value="1"/>
</dbReference>
<dbReference type="PROSITE" id="PS51078">
    <property type="entry name" value="ICLR_ED"/>
    <property type="match status" value="1"/>
</dbReference>
<dbReference type="HOGENOM" id="CLU_062618_6_1_2"/>
<dbReference type="InterPro" id="IPR036390">
    <property type="entry name" value="WH_DNA-bd_sf"/>
</dbReference>
<evidence type="ECO:0000313" key="7">
    <source>
        <dbReference type="Proteomes" id="UP000001903"/>
    </source>
</evidence>
<evidence type="ECO:0000259" key="5">
    <source>
        <dbReference type="PROSITE" id="PS51078"/>
    </source>
</evidence>
<keyword evidence="1" id="KW-0805">Transcription regulation</keyword>
<dbReference type="InterPro" id="IPR050707">
    <property type="entry name" value="HTH_MetabolicPath_Reg"/>
</dbReference>
<dbReference type="SUPFAM" id="SSF55781">
    <property type="entry name" value="GAF domain-like"/>
    <property type="match status" value="1"/>
</dbReference>
<feature type="domain" description="HTH iclR-type" evidence="4">
    <location>
        <begin position="13"/>
        <end position="72"/>
    </location>
</feature>
<dbReference type="EMBL" id="CP001862">
    <property type="protein sequence ID" value="ADB63286.1"/>
    <property type="molecule type" value="Genomic_DNA"/>
</dbReference>
<proteinExistence type="predicted"/>
<dbReference type="CDD" id="cd00090">
    <property type="entry name" value="HTH_ARSR"/>
    <property type="match status" value="1"/>
</dbReference>
<keyword evidence="6" id="KW-0614">Plasmid</keyword>
<evidence type="ECO:0000313" key="6">
    <source>
        <dbReference type="EMBL" id="ADB63286.1"/>
    </source>
</evidence>
<dbReference type="Proteomes" id="UP000001903">
    <property type="component" value="Plasmid pHTUR02"/>
</dbReference>
<accession>D2S1N9</accession>
<evidence type="ECO:0000256" key="2">
    <source>
        <dbReference type="ARBA" id="ARBA00023125"/>
    </source>
</evidence>
<dbReference type="GO" id="GO:0003677">
    <property type="term" value="F:DNA binding"/>
    <property type="evidence" value="ECO:0007669"/>
    <property type="project" value="UniProtKB-KW"/>
</dbReference>
<dbReference type="PROSITE" id="PS51077">
    <property type="entry name" value="HTH_ICLR"/>
    <property type="match status" value="1"/>
</dbReference>
<dbReference type="Gene3D" id="3.30.450.40">
    <property type="match status" value="1"/>
</dbReference>
<dbReference type="SMART" id="SM00346">
    <property type="entry name" value="HTH_ICLR"/>
    <property type="match status" value="1"/>
</dbReference>
<organism evidence="6 7">
    <name type="scientific">Haloterrigena turkmenica (strain ATCC 51198 / DSM 5511 / JCM 9101 / NCIMB 13204 / VKM B-1734 / 4k)</name>
    <name type="common">Halococcus turkmenicus</name>
    <dbReference type="NCBI Taxonomy" id="543526"/>
    <lineage>
        <taxon>Archaea</taxon>
        <taxon>Methanobacteriati</taxon>
        <taxon>Methanobacteriota</taxon>
        <taxon>Stenosarchaea group</taxon>
        <taxon>Halobacteria</taxon>
        <taxon>Halobacteriales</taxon>
        <taxon>Natrialbaceae</taxon>
        <taxon>Haloterrigena</taxon>
    </lineage>
</organism>